<evidence type="ECO:0008006" key="2">
    <source>
        <dbReference type="Google" id="ProtNLM"/>
    </source>
</evidence>
<proteinExistence type="predicted"/>
<dbReference type="AlphaFoldDB" id="A0A0F9HPH9"/>
<dbReference type="EMBL" id="LAZR01016283">
    <property type="protein sequence ID" value="KKM05167.1"/>
    <property type="molecule type" value="Genomic_DNA"/>
</dbReference>
<reference evidence="1" key="1">
    <citation type="journal article" date="2015" name="Nature">
        <title>Complex archaea that bridge the gap between prokaryotes and eukaryotes.</title>
        <authorList>
            <person name="Spang A."/>
            <person name="Saw J.H."/>
            <person name="Jorgensen S.L."/>
            <person name="Zaremba-Niedzwiedzka K."/>
            <person name="Martijn J."/>
            <person name="Lind A.E."/>
            <person name="van Eijk R."/>
            <person name="Schleper C."/>
            <person name="Guy L."/>
            <person name="Ettema T.J."/>
        </authorList>
    </citation>
    <scope>NUCLEOTIDE SEQUENCE</scope>
</reference>
<gene>
    <name evidence="1" type="ORF">LCGC14_1756800</name>
</gene>
<accession>A0A0F9HPH9</accession>
<protein>
    <recommendedName>
        <fullName evidence="2">Transglycosylase SLT domain-containing protein</fullName>
    </recommendedName>
</protein>
<name>A0A0F9HPH9_9ZZZZ</name>
<organism evidence="1">
    <name type="scientific">marine sediment metagenome</name>
    <dbReference type="NCBI Taxonomy" id="412755"/>
    <lineage>
        <taxon>unclassified sequences</taxon>
        <taxon>metagenomes</taxon>
        <taxon>ecological metagenomes</taxon>
    </lineage>
</organism>
<sequence length="158" mass="17931">GTLPSSTTIINPEQEYQRFLREDKNAHTILTPTPVPTPLLTPIPTVVPTLPPITNITLLPQNEIEEQFFAGYRDAGVGASKDENHIWRVINCESTWNPLEQGIHWGLAQFLPSTWWTVTSITGFTDWTNPYHQGYNMAVWSSLVSPGTTEGWPWCWLR</sequence>
<feature type="non-terminal residue" evidence="1">
    <location>
        <position position="1"/>
    </location>
</feature>
<evidence type="ECO:0000313" key="1">
    <source>
        <dbReference type="EMBL" id="KKM05167.1"/>
    </source>
</evidence>
<comment type="caution">
    <text evidence="1">The sequence shown here is derived from an EMBL/GenBank/DDBJ whole genome shotgun (WGS) entry which is preliminary data.</text>
</comment>